<dbReference type="PANTHER" id="PTHR39206:SF1">
    <property type="entry name" value="SLL8004 PROTEIN"/>
    <property type="match status" value="1"/>
</dbReference>
<evidence type="ECO:0000259" key="3">
    <source>
        <dbReference type="Pfam" id="PF06414"/>
    </source>
</evidence>
<name>A0A9J9LCV5_RHIWR</name>
<evidence type="ECO:0000256" key="2">
    <source>
        <dbReference type="ARBA" id="ARBA00022840"/>
    </source>
</evidence>
<keyword evidence="1" id="KW-0547">Nucleotide-binding</keyword>
<gene>
    <name evidence="4" type="ordered locus">Swit_1093</name>
</gene>
<keyword evidence="5" id="KW-1185">Reference proteome</keyword>
<feature type="domain" description="Zeta toxin" evidence="3">
    <location>
        <begin position="6"/>
        <end position="152"/>
    </location>
</feature>
<dbReference type="InterPro" id="IPR027417">
    <property type="entry name" value="P-loop_NTPase"/>
</dbReference>
<accession>A0A9J9LCV5</accession>
<dbReference type="Proteomes" id="UP000001989">
    <property type="component" value="Chromosome"/>
</dbReference>
<keyword evidence="2" id="KW-0067">ATP-binding</keyword>
<dbReference type="SUPFAM" id="SSF52540">
    <property type="entry name" value="P-loop containing nucleoside triphosphate hydrolases"/>
    <property type="match status" value="1"/>
</dbReference>
<evidence type="ECO:0000256" key="1">
    <source>
        <dbReference type="ARBA" id="ARBA00022741"/>
    </source>
</evidence>
<proteinExistence type="predicted"/>
<dbReference type="EMBL" id="CP000699">
    <property type="protein sequence ID" value="ABQ67459.1"/>
    <property type="molecule type" value="Genomic_DNA"/>
</dbReference>
<evidence type="ECO:0000313" key="5">
    <source>
        <dbReference type="Proteomes" id="UP000001989"/>
    </source>
</evidence>
<organism evidence="4 5">
    <name type="scientific">Rhizorhabdus wittichii (strain DSM 6014 / CCUG 31198 / JCM 15750 / NBRC 105917 / EY 4224 / RW1)</name>
    <name type="common">Sphingomonas wittichii</name>
    <dbReference type="NCBI Taxonomy" id="392499"/>
    <lineage>
        <taxon>Bacteria</taxon>
        <taxon>Pseudomonadati</taxon>
        <taxon>Pseudomonadota</taxon>
        <taxon>Alphaproteobacteria</taxon>
        <taxon>Sphingomonadales</taxon>
        <taxon>Sphingomonadaceae</taxon>
        <taxon>Rhizorhabdus</taxon>
    </lineage>
</organism>
<dbReference type="AlphaFoldDB" id="A0A9J9LCV5"/>
<dbReference type="GO" id="GO:0005524">
    <property type="term" value="F:ATP binding"/>
    <property type="evidence" value="ECO:0007669"/>
    <property type="project" value="UniProtKB-KW"/>
</dbReference>
<dbReference type="Pfam" id="PF06414">
    <property type="entry name" value="Zeta_toxin"/>
    <property type="match status" value="1"/>
</dbReference>
<dbReference type="GO" id="GO:0016301">
    <property type="term" value="F:kinase activity"/>
    <property type="evidence" value="ECO:0007669"/>
    <property type="project" value="InterPro"/>
</dbReference>
<dbReference type="InterPro" id="IPR010488">
    <property type="entry name" value="Zeta_toxin_domain"/>
</dbReference>
<reference evidence="4 5" key="1">
    <citation type="journal article" date="2010" name="J. Bacteriol.">
        <title>Genome sequence of the dioxin-mineralizing bacterium Sphingomonas wittichii RW1.</title>
        <authorList>
            <person name="Miller T.R."/>
            <person name="Delcher A.L."/>
            <person name="Salzberg S.L."/>
            <person name="Saunders E."/>
            <person name="Detter J.C."/>
            <person name="Halden R.U."/>
        </authorList>
    </citation>
    <scope>NUCLEOTIDE SEQUENCE [LARGE SCALE GENOMIC DNA]</scope>
    <source>
        <strain evidence="5">DSM 6014 / CCUG 31198 / JCM 15750 / NBRC 105917 / EY 4224 / RW1</strain>
    </source>
</reference>
<dbReference type="Gene3D" id="3.40.50.300">
    <property type="entry name" value="P-loop containing nucleotide triphosphate hydrolases"/>
    <property type="match status" value="1"/>
</dbReference>
<protein>
    <recommendedName>
        <fullName evidence="3">Zeta toxin domain-containing protein</fullName>
    </recommendedName>
</protein>
<evidence type="ECO:0000313" key="4">
    <source>
        <dbReference type="EMBL" id="ABQ67459.1"/>
    </source>
</evidence>
<sequence length="205" mass="23048">MTKQTVRAALRPRLWIVAGPNGSGKSSAYDRSDVDEFGGSVWIINPDLLTQRIMDAERLDLRTANLAAVRRIETWLESSIAVHQTIGVETVLSTPKYRSLVEKAKAVGFEVRLIYVYLRSADLQLDRIRVRVLKGGHDVPADKVRDRRIRSFAQAGWFLHAADEAWIFDNSTSEPQLVGRKQGGEIMLSAKIPDDLMQSLLHPQD</sequence>
<dbReference type="KEGG" id="swi:Swit_1093"/>
<dbReference type="PANTHER" id="PTHR39206">
    <property type="entry name" value="SLL8004 PROTEIN"/>
    <property type="match status" value="1"/>
</dbReference>
<dbReference type="OrthoDB" id="9791543at2"/>